<evidence type="ECO:0000313" key="2">
    <source>
        <dbReference type="Proteomes" id="UP000095283"/>
    </source>
</evidence>
<dbReference type="AlphaFoldDB" id="A0A1I7X3W5"/>
<keyword evidence="1" id="KW-0472">Membrane</keyword>
<evidence type="ECO:0000313" key="3">
    <source>
        <dbReference type="WBParaSite" id="Hba_12285"/>
    </source>
</evidence>
<keyword evidence="1" id="KW-1133">Transmembrane helix</keyword>
<organism evidence="2 3">
    <name type="scientific">Heterorhabditis bacteriophora</name>
    <name type="common">Entomopathogenic nematode worm</name>
    <dbReference type="NCBI Taxonomy" id="37862"/>
    <lineage>
        <taxon>Eukaryota</taxon>
        <taxon>Metazoa</taxon>
        <taxon>Ecdysozoa</taxon>
        <taxon>Nematoda</taxon>
        <taxon>Chromadorea</taxon>
        <taxon>Rhabditida</taxon>
        <taxon>Rhabditina</taxon>
        <taxon>Rhabditomorpha</taxon>
        <taxon>Strongyloidea</taxon>
        <taxon>Heterorhabditidae</taxon>
        <taxon>Heterorhabditis</taxon>
    </lineage>
</organism>
<dbReference type="Proteomes" id="UP000095283">
    <property type="component" value="Unplaced"/>
</dbReference>
<dbReference type="WBParaSite" id="Hba_12285">
    <property type="protein sequence ID" value="Hba_12285"/>
    <property type="gene ID" value="Hba_12285"/>
</dbReference>
<proteinExistence type="predicted"/>
<keyword evidence="1" id="KW-0812">Transmembrane</keyword>
<name>A0A1I7X3W5_HETBA</name>
<sequence>MQGIQVILCSIGVIYAYKLFMYNKIYLHRNVKIYHLWTYIFYADCRILVPDSTCRLIQIPLGFANIGFIVFNFSIITQYTYSTFYYGHYVKEQPYMGVVLSSLIMVPHYNALAPIVLLQTFKRTKRGEEKMTALQVDTTNTL</sequence>
<feature type="transmembrane region" description="Helical" evidence="1">
    <location>
        <begin position="95"/>
        <end position="118"/>
    </location>
</feature>
<keyword evidence="2" id="KW-1185">Reference proteome</keyword>
<evidence type="ECO:0000256" key="1">
    <source>
        <dbReference type="SAM" id="Phobius"/>
    </source>
</evidence>
<feature type="transmembrane region" description="Helical" evidence="1">
    <location>
        <begin position="56"/>
        <end position="75"/>
    </location>
</feature>
<protein>
    <submittedName>
        <fullName evidence="3">Serpentine receptor class gamma</fullName>
    </submittedName>
</protein>
<accession>A0A1I7X3W5</accession>
<reference evidence="3" key="1">
    <citation type="submission" date="2016-11" db="UniProtKB">
        <authorList>
            <consortium name="WormBaseParasite"/>
        </authorList>
    </citation>
    <scope>IDENTIFICATION</scope>
</reference>